<dbReference type="AlphaFoldDB" id="A0ABD3X9W7"/>
<keyword evidence="3" id="KW-1185">Reference proteome</keyword>
<dbReference type="EMBL" id="JBJQND010000003">
    <property type="protein sequence ID" value="KAL3882525.1"/>
    <property type="molecule type" value="Genomic_DNA"/>
</dbReference>
<dbReference type="InterPro" id="IPR046496">
    <property type="entry name" value="DUF6589"/>
</dbReference>
<protein>
    <recommendedName>
        <fullName evidence="1">DUF6589 domain-containing protein</fullName>
    </recommendedName>
</protein>
<evidence type="ECO:0000313" key="2">
    <source>
        <dbReference type="EMBL" id="KAL3882525.1"/>
    </source>
</evidence>
<evidence type="ECO:0000313" key="3">
    <source>
        <dbReference type="Proteomes" id="UP001634394"/>
    </source>
</evidence>
<evidence type="ECO:0000259" key="1">
    <source>
        <dbReference type="Pfam" id="PF20231"/>
    </source>
</evidence>
<dbReference type="Proteomes" id="UP001634394">
    <property type="component" value="Unassembled WGS sequence"/>
</dbReference>
<name>A0ABD3X9W7_SINWO</name>
<sequence length="427" mass="49413">MQSYNETIDEIYGCTIHPPVHIGGDQLTRERFSGAKGLHQGAFDARERLRDLYPITFELWHTAMNFLTMAYQKLFSLDSFETGSMNGERIRIRRHDVNTDVKNHYDVDKDFFLSFVKSYIVEALCEFFGLSDLNSTPTKNIPPDPMTDLWLQQTMDHFIEIYVFSGHKIYTIVEETVEDSLIPIKVKVSDVEVKTIYILKQGKKTVSKPKDTDHVQQYGHTVLQVGLLYMEFLDVIHRPDRDRLLGCLKYMMLMFKSHNSRSKYAFEILRLLCHQQASYSLRTAYQSIYGLFVNIRGKKDSHIPADLALEHLVKRTKKMLKGLGPMNKDKNLLARSKAVAAMDNIADNFDSTSDVKVRAGYHKERNSHTDELKMIYDLREAKPFVTHSGRFFSAHKNIMSPAVSVNGLEFESWIDYHKVRLEFESGK</sequence>
<reference evidence="2 3" key="1">
    <citation type="submission" date="2024-11" db="EMBL/GenBank/DDBJ databases">
        <title>Chromosome-level genome assembly of the freshwater bivalve Anodonta woodiana.</title>
        <authorList>
            <person name="Chen X."/>
        </authorList>
    </citation>
    <scope>NUCLEOTIDE SEQUENCE [LARGE SCALE GENOMIC DNA]</scope>
    <source>
        <strain evidence="2">MN2024</strain>
        <tissue evidence="2">Gills</tissue>
    </source>
</reference>
<gene>
    <name evidence="2" type="ORF">ACJMK2_028861</name>
</gene>
<comment type="caution">
    <text evidence="2">The sequence shown here is derived from an EMBL/GenBank/DDBJ whole genome shotgun (WGS) entry which is preliminary data.</text>
</comment>
<organism evidence="2 3">
    <name type="scientific">Sinanodonta woodiana</name>
    <name type="common">Chinese pond mussel</name>
    <name type="synonym">Anodonta woodiana</name>
    <dbReference type="NCBI Taxonomy" id="1069815"/>
    <lineage>
        <taxon>Eukaryota</taxon>
        <taxon>Metazoa</taxon>
        <taxon>Spiralia</taxon>
        <taxon>Lophotrochozoa</taxon>
        <taxon>Mollusca</taxon>
        <taxon>Bivalvia</taxon>
        <taxon>Autobranchia</taxon>
        <taxon>Heteroconchia</taxon>
        <taxon>Palaeoheterodonta</taxon>
        <taxon>Unionida</taxon>
        <taxon>Unionoidea</taxon>
        <taxon>Unionidae</taxon>
        <taxon>Unioninae</taxon>
        <taxon>Sinanodonta</taxon>
    </lineage>
</organism>
<accession>A0ABD3X9W7</accession>
<dbReference type="Pfam" id="PF20231">
    <property type="entry name" value="DUF6589"/>
    <property type="match status" value="1"/>
</dbReference>
<proteinExistence type="predicted"/>
<feature type="domain" description="DUF6589" evidence="1">
    <location>
        <begin position="20"/>
        <end position="362"/>
    </location>
</feature>